<dbReference type="EMBL" id="JAHUTI010063428">
    <property type="protein sequence ID" value="MED6253009.1"/>
    <property type="molecule type" value="Genomic_DNA"/>
</dbReference>
<protein>
    <submittedName>
        <fullName evidence="1">Uncharacterized protein</fullName>
    </submittedName>
</protein>
<keyword evidence="2" id="KW-1185">Reference proteome</keyword>
<dbReference type="Proteomes" id="UP001345963">
    <property type="component" value="Unassembled WGS sequence"/>
</dbReference>
<gene>
    <name evidence="1" type="ORF">ATANTOWER_020751</name>
</gene>
<sequence length="106" mass="11645">MSQSGMGGVFQSTHLSWIQLAFKLLEVIHSSPDYSVTLDTWWSLELAFCWSLRTCVCGLLLLETLTWKPIILCPATLSLSLGAGTQTDTKNLKHLPPGFSLPPPLS</sequence>
<reference evidence="1 2" key="1">
    <citation type="submission" date="2021-07" db="EMBL/GenBank/DDBJ databases">
        <authorList>
            <person name="Palmer J.M."/>
        </authorList>
    </citation>
    <scope>NUCLEOTIDE SEQUENCE [LARGE SCALE GENOMIC DNA]</scope>
    <source>
        <strain evidence="1 2">AT_MEX2019</strain>
        <tissue evidence="1">Muscle</tissue>
    </source>
</reference>
<organism evidence="1 2">
    <name type="scientific">Ataeniobius toweri</name>
    <dbReference type="NCBI Taxonomy" id="208326"/>
    <lineage>
        <taxon>Eukaryota</taxon>
        <taxon>Metazoa</taxon>
        <taxon>Chordata</taxon>
        <taxon>Craniata</taxon>
        <taxon>Vertebrata</taxon>
        <taxon>Euteleostomi</taxon>
        <taxon>Actinopterygii</taxon>
        <taxon>Neopterygii</taxon>
        <taxon>Teleostei</taxon>
        <taxon>Neoteleostei</taxon>
        <taxon>Acanthomorphata</taxon>
        <taxon>Ovalentaria</taxon>
        <taxon>Atherinomorphae</taxon>
        <taxon>Cyprinodontiformes</taxon>
        <taxon>Goodeidae</taxon>
        <taxon>Ataeniobius</taxon>
    </lineage>
</organism>
<evidence type="ECO:0000313" key="2">
    <source>
        <dbReference type="Proteomes" id="UP001345963"/>
    </source>
</evidence>
<name>A0ABU7BRN8_9TELE</name>
<proteinExistence type="predicted"/>
<comment type="caution">
    <text evidence="1">The sequence shown here is derived from an EMBL/GenBank/DDBJ whole genome shotgun (WGS) entry which is preliminary data.</text>
</comment>
<accession>A0ABU7BRN8</accession>
<evidence type="ECO:0000313" key="1">
    <source>
        <dbReference type="EMBL" id="MED6253009.1"/>
    </source>
</evidence>